<evidence type="ECO:0000313" key="4">
    <source>
        <dbReference type="Proteomes" id="UP000185696"/>
    </source>
</evidence>
<dbReference type="SUPFAM" id="SSF52980">
    <property type="entry name" value="Restriction endonuclease-like"/>
    <property type="match status" value="1"/>
</dbReference>
<dbReference type="PANTHER" id="PTHR34039">
    <property type="entry name" value="UPF0102 PROTEIN YRAN"/>
    <property type="match status" value="1"/>
</dbReference>
<name>A0A7Z1AWB3_9PSEU</name>
<proteinExistence type="inferred from homology"/>
<dbReference type="CDD" id="cd20736">
    <property type="entry name" value="PoNe_Nuclease"/>
    <property type="match status" value="1"/>
</dbReference>
<dbReference type="NCBIfam" id="NF009150">
    <property type="entry name" value="PRK12497.1-3"/>
    <property type="match status" value="1"/>
</dbReference>
<dbReference type="InterPro" id="IPR003509">
    <property type="entry name" value="UPF0102_YraN-like"/>
</dbReference>
<evidence type="ECO:0000313" key="3">
    <source>
        <dbReference type="EMBL" id="OLF08450.1"/>
    </source>
</evidence>
<gene>
    <name evidence="3" type="ORF">BLA60_23870</name>
</gene>
<dbReference type="NCBIfam" id="TIGR00252">
    <property type="entry name" value="YraN family protein"/>
    <property type="match status" value="1"/>
</dbReference>
<comment type="caution">
    <text evidence="3">The sequence shown here is derived from an EMBL/GenBank/DDBJ whole genome shotgun (WGS) entry which is preliminary data.</text>
</comment>
<dbReference type="OrthoDB" id="9794876at2"/>
<dbReference type="Gene3D" id="3.40.1350.10">
    <property type="match status" value="1"/>
</dbReference>
<dbReference type="InterPro" id="IPR011335">
    <property type="entry name" value="Restrct_endonuc-II-like"/>
</dbReference>
<dbReference type="InterPro" id="IPR011856">
    <property type="entry name" value="tRNA_endonuc-like_dom_sf"/>
</dbReference>
<sequence>MTTSNPRSTPRHLTTGAQGEDLAARYLRNQGLVLLSRNWRCHEGELDLVATDGRKLIVCEVKTRTTTDYGHPAEAVTPEKANRIRRLSRRWRAAHHVRWCPERFDIIAITWPRNAEPTLQHFPAAF</sequence>
<protein>
    <recommendedName>
        <fullName evidence="2">UPF0102 protein BLA60_23870</fullName>
    </recommendedName>
</protein>
<dbReference type="PANTHER" id="PTHR34039:SF1">
    <property type="entry name" value="UPF0102 PROTEIN YRAN"/>
    <property type="match status" value="1"/>
</dbReference>
<keyword evidence="4" id="KW-1185">Reference proteome</keyword>
<organism evidence="3 4">
    <name type="scientific">Actinophytocola xinjiangensis</name>
    <dbReference type="NCBI Taxonomy" id="485602"/>
    <lineage>
        <taxon>Bacteria</taxon>
        <taxon>Bacillati</taxon>
        <taxon>Actinomycetota</taxon>
        <taxon>Actinomycetes</taxon>
        <taxon>Pseudonocardiales</taxon>
        <taxon>Pseudonocardiaceae</taxon>
    </lineage>
</organism>
<dbReference type="HAMAP" id="MF_00048">
    <property type="entry name" value="UPF0102"/>
    <property type="match status" value="1"/>
</dbReference>
<dbReference type="EMBL" id="MSIF01000012">
    <property type="protein sequence ID" value="OLF08450.1"/>
    <property type="molecule type" value="Genomic_DNA"/>
</dbReference>
<dbReference type="NCBIfam" id="NF009154">
    <property type="entry name" value="PRK12497.3-3"/>
    <property type="match status" value="1"/>
</dbReference>
<dbReference type="Proteomes" id="UP000185696">
    <property type="component" value="Unassembled WGS sequence"/>
</dbReference>
<dbReference type="GO" id="GO:0003676">
    <property type="term" value="F:nucleic acid binding"/>
    <property type="evidence" value="ECO:0007669"/>
    <property type="project" value="InterPro"/>
</dbReference>
<evidence type="ECO:0000256" key="2">
    <source>
        <dbReference type="HAMAP-Rule" id="MF_00048"/>
    </source>
</evidence>
<reference evidence="3 4" key="1">
    <citation type="submission" date="2016-12" db="EMBL/GenBank/DDBJ databases">
        <title>The draft genome sequence of Actinophytocola xinjiangensis.</title>
        <authorList>
            <person name="Wang W."/>
            <person name="Yuan L."/>
        </authorList>
    </citation>
    <scope>NUCLEOTIDE SEQUENCE [LARGE SCALE GENOMIC DNA]</scope>
    <source>
        <strain evidence="3 4">CGMCC 4.4663</strain>
    </source>
</reference>
<dbReference type="AlphaFoldDB" id="A0A7Z1AWB3"/>
<dbReference type="Pfam" id="PF02021">
    <property type="entry name" value="UPF0102"/>
    <property type="match status" value="1"/>
</dbReference>
<dbReference type="RefSeq" id="WP_075135191.1">
    <property type="nucleotide sequence ID" value="NZ_MSIF01000012.1"/>
</dbReference>
<comment type="similarity">
    <text evidence="1 2">Belongs to the UPF0102 family.</text>
</comment>
<accession>A0A7Z1AWB3</accession>
<evidence type="ECO:0000256" key="1">
    <source>
        <dbReference type="ARBA" id="ARBA00006738"/>
    </source>
</evidence>